<gene>
    <name evidence="2" type="ORF">PY03725</name>
</gene>
<proteinExistence type="predicted"/>
<comment type="caution">
    <text evidence="2">The sequence shown here is derived from an EMBL/GenBank/DDBJ whole genome shotgun (WGS) entry which is preliminary data.</text>
</comment>
<keyword evidence="3" id="KW-1185">Reference proteome</keyword>
<name>Q7RIA1_PLAYO</name>
<keyword evidence="1" id="KW-0472">Membrane</keyword>
<evidence type="ECO:0000313" key="2">
    <source>
        <dbReference type="EMBL" id="EAA15483.1"/>
    </source>
</evidence>
<accession>Q7RIA1</accession>
<organism evidence="2 3">
    <name type="scientific">Plasmodium yoelii yoelii</name>
    <dbReference type="NCBI Taxonomy" id="73239"/>
    <lineage>
        <taxon>Eukaryota</taxon>
        <taxon>Sar</taxon>
        <taxon>Alveolata</taxon>
        <taxon>Apicomplexa</taxon>
        <taxon>Aconoidasida</taxon>
        <taxon>Haemosporida</taxon>
        <taxon>Plasmodiidae</taxon>
        <taxon>Plasmodium</taxon>
        <taxon>Plasmodium (Vinckeia)</taxon>
    </lineage>
</organism>
<dbReference type="InParanoid" id="Q7RIA1"/>
<dbReference type="EMBL" id="AABL01001093">
    <property type="protein sequence ID" value="EAA15483.1"/>
    <property type="molecule type" value="Genomic_DNA"/>
</dbReference>
<dbReference type="PaxDb" id="73239-Q7RIA1"/>
<evidence type="ECO:0000313" key="3">
    <source>
        <dbReference type="Proteomes" id="UP000008553"/>
    </source>
</evidence>
<protein>
    <submittedName>
        <fullName evidence="2">Uncharacterized protein</fullName>
    </submittedName>
</protein>
<reference evidence="2 3" key="1">
    <citation type="journal article" date="2002" name="Nature">
        <title>Genome sequence and comparative analysis of the model rodent malaria parasite Plasmodium yoelii yoelii.</title>
        <authorList>
            <person name="Carlton J.M."/>
            <person name="Angiuoli S.V."/>
            <person name="Suh B.B."/>
            <person name="Kooij T.W."/>
            <person name="Pertea M."/>
            <person name="Silva J.C."/>
            <person name="Ermolaeva M.D."/>
            <person name="Allen J.E."/>
            <person name="Selengut J.D."/>
            <person name="Koo H.L."/>
            <person name="Peterson J.D."/>
            <person name="Pop M."/>
            <person name="Kosack D.S."/>
            <person name="Shumway M.F."/>
            <person name="Bidwell S.L."/>
            <person name="Shallom S.J."/>
            <person name="van Aken S.E."/>
            <person name="Riedmuller S.B."/>
            <person name="Feldblyum T.V."/>
            <person name="Cho J.K."/>
            <person name="Quackenbush J."/>
            <person name="Sedegah M."/>
            <person name="Shoaibi A."/>
            <person name="Cummings L.M."/>
            <person name="Florens L."/>
            <person name="Yates J.R."/>
            <person name="Raine J.D."/>
            <person name="Sinden R.E."/>
            <person name="Harris M.A."/>
            <person name="Cunningham D.A."/>
            <person name="Preiser P.R."/>
            <person name="Bergman L.W."/>
            <person name="Vaidya A.B."/>
            <person name="van Lin L.H."/>
            <person name="Janse C.J."/>
            <person name="Waters A.P."/>
            <person name="Smith H.O."/>
            <person name="White O.R."/>
            <person name="Salzberg S.L."/>
            <person name="Venter J.C."/>
            <person name="Fraser C.M."/>
            <person name="Hoffman S.L."/>
            <person name="Gardner M.J."/>
            <person name="Carucci D.J."/>
        </authorList>
    </citation>
    <scope>NUCLEOTIDE SEQUENCE [LARGE SCALE GENOMIC DNA]</scope>
    <source>
        <strain evidence="2 3">17XNL</strain>
    </source>
</reference>
<dbReference type="Proteomes" id="UP000008553">
    <property type="component" value="Unassembled WGS sequence"/>
</dbReference>
<feature type="transmembrane region" description="Helical" evidence="1">
    <location>
        <begin position="20"/>
        <end position="37"/>
    </location>
</feature>
<dbReference type="AlphaFoldDB" id="Q7RIA1"/>
<keyword evidence="1" id="KW-0812">Transmembrane</keyword>
<evidence type="ECO:0000256" key="1">
    <source>
        <dbReference type="SAM" id="Phobius"/>
    </source>
</evidence>
<sequence>MLNNVLIHAYTKRGNELKNIQIKMMIMAIVIAMKIVIAMTQTEFHKIATHNKKTKLYKMVMILL</sequence>
<keyword evidence="1" id="KW-1133">Transmembrane helix</keyword>